<keyword evidence="3" id="KW-0813">Transport</keyword>
<dbReference type="Proteomes" id="UP000491237">
    <property type="component" value="Unassembled WGS sequence"/>
</dbReference>
<evidence type="ECO:0000256" key="6">
    <source>
        <dbReference type="SAM" id="MobiDB-lite"/>
    </source>
</evidence>
<dbReference type="PANTHER" id="PTHR30290">
    <property type="entry name" value="PERIPLASMIC BINDING COMPONENT OF ABC TRANSPORTER"/>
    <property type="match status" value="1"/>
</dbReference>
<dbReference type="InterPro" id="IPR000914">
    <property type="entry name" value="SBP_5_dom"/>
</dbReference>
<dbReference type="InterPro" id="IPR030678">
    <property type="entry name" value="Peptide/Ni-bd"/>
</dbReference>
<dbReference type="EMBL" id="MSBD01000019">
    <property type="protein sequence ID" value="ORN30270.1"/>
    <property type="molecule type" value="Genomic_DNA"/>
</dbReference>
<dbReference type="RefSeq" id="WP_057911195.1">
    <property type="nucleotide sequence ID" value="NZ_CAURXG010000001.1"/>
</dbReference>
<accession>A0A1X1FFT5</accession>
<reference evidence="9 12" key="2">
    <citation type="submission" date="2019-11" db="EMBL/GenBank/DDBJ databases">
        <title>Draft Genome Sequence of Plant Growth-Promoting Rhizosphere-Associated Bacteria.</title>
        <authorList>
            <person name="Vasilyev I.Y."/>
            <person name="Radchenko V."/>
            <person name="Ilnitskaya E.V."/>
        </authorList>
    </citation>
    <scope>NUCLEOTIDE SEQUENCE [LARGE SCALE GENOMIC DNA]</scope>
    <source>
        <strain evidence="9 12">VRA_07sq_f</strain>
    </source>
</reference>
<keyword evidence="5" id="KW-0653">Protein transport</keyword>
<dbReference type="CDD" id="cd08504">
    <property type="entry name" value="PBP2_OppA"/>
    <property type="match status" value="1"/>
</dbReference>
<dbReference type="GO" id="GO:1904680">
    <property type="term" value="F:peptide transmembrane transporter activity"/>
    <property type="evidence" value="ECO:0007669"/>
    <property type="project" value="TreeGrafter"/>
</dbReference>
<comment type="similarity">
    <text evidence="2">Belongs to the bacterial solute-binding protein 5 family.</text>
</comment>
<dbReference type="PIRSF" id="PIRSF002741">
    <property type="entry name" value="MppA"/>
    <property type="match status" value="1"/>
</dbReference>
<gene>
    <name evidence="10" type="ORF">FAM23169_00890</name>
    <name evidence="9" type="ORF">GKC44_04185</name>
</gene>
<dbReference type="FunFam" id="3.10.105.10:FF:000001">
    <property type="entry name" value="Oligopeptide ABC transporter, oligopeptide-binding protein"/>
    <property type="match status" value="1"/>
</dbReference>
<dbReference type="AlphaFoldDB" id="A0A1X1FFT5"/>
<keyword evidence="11" id="KW-1185">Reference proteome</keyword>
<evidence type="ECO:0000256" key="4">
    <source>
        <dbReference type="ARBA" id="ARBA00022729"/>
    </source>
</evidence>
<evidence type="ECO:0000256" key="5">
    <source>
        <dbReference type="ARBA" id="ARBA00022856"/>
    </source>
</evidence>
<organism evidence="10 11">
    <name type="scientific">Lentilactobacillus parabuchneri</name>
    <dbReference type="NCBI Taxonomy" id="152331"/>
    <lineage>
        <taxon>Bacteria</taxon>
        <taxon>Bacillati</taxon>
        <taxon>Bacillota</taxon>
        <taxon>Bacilli</taxon>
        <taxon>Lactobacillales</taxon>
        <taxon>Lactobacillaceae</taxon>
        <taxon>Lentilactobacillus</taxon>
    </lineage>
</organism>
<dbReference type="GO" id="GO:0015833">
    <property type="term" value="P:peptide transport"/>
    <property type="evidence" value="ECO:0007669"/>
    <property type="project" value="UniProtKB-KW"/>
</dbReference>
<dbReference type="Pfam" id="PF00496">
    <property type="entry name" value="SBP_bac_5"/>
    <property type="match status" value="1"/>
</dbReference>
<evidence type="ECO:0000259" key="8">
    <source>
        <dbReference type="Pfam" id="PF00496"/>
    </source>
</evidence>
<feature type="region of interest" description="Disordered" evidence="6">
    <location>
        <begin position="30"/>
        <end position="51"/>
    </location>
</feature>
<proteinExistence type="inferred from homology"/>
<evidence type="ECO:0000256" key="2">
    <source>
        <dbReference type="ARBA" id="ARBA00005695"/>
    </source>
</evidence>
<feature type="chain" id="PRO_5044567211" evidence="7">
    <location>
        <begin position="19"/>
        <end position="539"/>
    </location>
</feature>
<comment type="subcellular location">
    <subcellularLocation>
        <location evidence="1">Cell envelope</location>
    </subcellularLocation>
</comment>
<dbReference type="Gene3D" id="3.10.105.10">
    <property type="entry name" value="Dipeptide-binding Protein, Domain 3"/>
    <property type="match status" value="1"/>
</dbReference>
<dbReference type="OrthoDB" id="403896at2"/>
<dbReference type="PROSITE" id="PS51257">
    <property type="entry name" value="PROKAR_LIPOPROTEIN"/>
    <property type="match status" value="1"/>
</dbReference>
<dbReference type="Gene3D" id="3.90.76.10">
    <property type="entry name" value="Dipeptide-binding Protein, Domain 1"/>
    <property type="match status" value="1"/>
</dbReference>
<dbReference type="EMBL" id="WKKY01000073">
    <property type="protein sequence ID" value="MSE20466.1"/>
    <property type="molecule type" value="Genomic_DNA"/>
</dbReference>
<dbReference type="Gene3D" id="3.40.190.10">
    <property type="entry name" value="Periplasmic binding protein-like II"/>
    <property type="match status" value="1"/>
</dbReference>
<dbReference type="FunFam" id="3.90.76.10:FF:000001">
    <property type="entry name" value="Oligopeptide ABC transporter substrate-binding protein"/>
    <property type="match status" value="1"/>
</dbReference>
<protein>
    <submittedName>
        <fullName evidence="10">Oligopeptide-binding protein OppA</fullName>
    </submittedName>
    <submittedName>
        <fullName evidence="9">Peptide ABC transporter substrate-binding protein</fullName>
    </submittedName>
</protein>
<evidence type="ECO:0000313" key="10">
    <source>
        <dbReference type="EMBL" id="ORN30270.1"/>
    </source>
</evidence>
<dbReference type="InterPro" id="IPR039424">
    <property type="entry name" value="SBP_5"/>
</dbReference>
<feature type="domain" description="Solute-binding protein family 5" evidence="8">
    <location>
        <begin position="74"/>
        <end position="457"/>
    </location>
</feature>
<evidence type="ECO:0000313" key="9">
    <source>
        <dbReference type="EMBL" id="MSE20466.1"/>
    </source>
</evidence>
<evidence type="ECO:0000256" key="7">
    <source>
        <dbReference type="SAM" id="SignalP"/>
    </source>
</evidence>
<feature type="compositionally biased region" description="Polar residues" evidence="6">
    <location>
        <begin position="30"/>
        <end position="46"/>
    </location>
</feature>
<keyword evidence="5" id="KW-0571">Peptide transport</keyword>
<comment type="caution">
    <text evidence="10">The sequence shown here is derived from an EMBL/GenBank/DDBJ whole genome shotgun (WGS) entry which is preliminary data.</text>
</comment>
<evidence type="ECO:0000313" key="12">
    <source>
        <dbReference type="Proteomes" id="UP000491237"/>
    </source>
</evidence>
<evidence type="ECO:0000256" key="3">
    <source>
        <dbReference type="ARBA" id="ARBA00022448"/>
    </source>
</evidence>
<feature type="signal peptide" evidence="7">
    <location>
        <begin position="1"/>
        <end position="18"/>
    </location>
</feature>
<feature type="region of interest" description="Disordered" evidence="6">
    <location>
        <begin position="326"/>
        <end position="345"/>
    </location>
</feature>
<dbReference type="STRING" id="152331.FAM21731_00939"/>
<dbReference type="GO" id="GO:0043190">
    <property type="term" value="C:ATP-binding cassette (ABC) transporter complex"/>
    <property type="evidence" value="ECO:0007669"/>
    <property type="project" value="InterPro"/>
</dbReference>
<dbReference type="SUPFAM" id="SSF53850">
    <property type="entry name" value="Periplasmic binding protein-like II"/>
    <property type="match status" value="1"/>
</dbReference>
<sequence length="539" mass="60321">MNKLFTYGLVSASAFLLAACSSSTKEKSGQQKTLNVTMLQEPSTADPNKGTDVYSASMVKQTMEGLYDITNTGKIVPGVATKIVKPSNNGTTYTFTLRKDAKWQNGKPVTAQDFVTSFDRQVAPKTKSQYASRFQSFKNYAEIQKGTKPSTALGVKALSKNQLQVNLTAPDPEFNFRAATEYYPLNTATVKKYGQQYGTSSAKTLSNGPFTLQGWDPSKDAWVYKKNQNYWDKKAVKLPAVHVQVVKEPSTAQNMFASGKIQETLISGEFVKQDAKQYAKNIVYTKKGTMRFLSFSAKNKITSNRNFRLAVSYALDRKQLTNNVLQDGSTPAKSMVPEGDGKDPSNGKYFNKELNSNLTYNKKQAQSHWKQAQKELGKKKLTVQLLTEDDSDQKKLGEYVQSAVEKTLKGVTIDLTSVPQQQQLNRMFGGKYQITATGWSTDFPDPSDYLNLMTKANTVNFTHWSNPEYEKIMAKVNDTKKYSGKARWKLMVKAGNIAMEQQPDVATYQNTDVHLVSSKVGGLKYSLLTDSLYRYAYWK</sequence>
<evidence type="ECO:0000313" key="11">
    <source>
        <dbReference type="Proteomes" id="UP000193009"/>
    </source>
</evidence>
<reference evidence="10 11" key="1">
    <citation type="journal article" date="2017" name="Front. Microbiol.">
        <title>The Histidine Decarboxylase Gene Cluster of Lactobacillus parabuchneri Was Gained by Horizontal Gene Transfer and Is Mobile within the Species.</title>
        <authorList>
            <person name="Wuthrich D."/>
            <person name="Berthoud H."/>
            <person name="Wechsler D."/>
            <person name="Eugster E."/>
            <person name="Irmler S."/>
            <person name="Bruggmann R."/>
        </authorList>
    </citation>
    <scope>NUCLEOTIDE SEQUENCE [LARGE SCALE GENOMIC DNA]</scope>
    <source>
        <strain evidence="10 11">FAM23169</strain>
    </source>
</reference>
<dbReference type="GO" id="GO:0030288">
    <property type="term" value="C:outer membrane-bounded periplasmic space"/>
    <property type="evidence" value="ECO:0007669"/>
    <property type="project" value="UniProtKB-ARBA"/>
</dbReference>
<dbReference type="GeneID" id="69802721"/>
<dbReference type="Proteomes" id="UP000193009">
    <property type="component" value="Unassembled WGS sequence"/>
</dbReference>
<dbReference type="PANTHER" id="PTHR30290:SF10">
    <property type="entry name" value="PERIPLASMIC OLIGOPEPTIDE-BINDING PROTEIN-RELATED"/>
    <property type="match status" value="1"/>
</dbReference>
<evidence type="ECO:0000256" key="1">
    <source>
        <dbReference type="ARBA" id="ARBA00004196"/>
    </source>
</evidence>
<keyword evidence="4 7" id="KW-0732">Signal</keyword>
<name>A0A1X1FFT5_9LACO</name>